<dbReference type="EMBL" id="BQKE01000001">
    <property type="protein sequence ID" value="GJM60967.1"/>
    <property type="molecule type" value="Genomic_DNA"/>
</dbReference>
<dbReference type="PANTHER" id="PTHR43863:SF2">
    <property type="entry name" value="MALTASE-GLUCOAMYLASE"/>
    <property type="match status" value="1"/>
</dbReference>
<dbReference type="AlphaFoldDB" id="A0AAN4VWZ2"/>
<dbReference type="InterPro" id="IPR013780">
    <property type="entry name" value="Glyco_hydro_b"/>
</dbReference>
<organism evidence="8 9">
    <name type="scientific">Persicobacter diffluens</name>
    <dbReference type="NCBI Taxonomy" id="981"/>
    <lineage>
        <taxon>Bacteria</taxon>
        <taxon>Pseudomonadati</taxon>
        <taxon>Bacteroidota</taxon>
        <taxon>Cytophagia</taxon>
        <taxon>Cytophagales</taxon>
        <taxon>Persicobacteraceae</taxon>
        <taxon>Persicobacter</taxon>
    </lineage>
</organism>
<feature type="domain" description="Glycoside hydrolase family 31 TIM barrel" evidence="4">
    <location>
        <begin position="246"/>
        <end position="565"/>
    </location>
</feature>
<sequence length="802" mass="90669">MLNRLFTGLFVAFLFTGQVFAQRAYQGYQYHPDHLEVNTNDGKIHITPYGASSFRVDFLANGEALPFPVNAAAGAPERTETKVKETDTQLIYSVDDLSVILEKKPFHLSFVRDGKVILSEEKGFFDQDSVAGFRFELQDNEKLIGGGERVLGMDRRGHRLELYNRASYGYEKHAELMYYSMPMLVSSEKYALIFDNGAKGFLDLGATESNILQFEAMGGNMSYFVVAGEDYPELMNNFTALTGRNPMPARWTLGNIASRMGYHSQEEVEMTAGKYKTEEIPLDGIVIDLFWQGKDLTGHMGNLDWEPDSFPQPEQMMANLKEDGVKTILITEPFILTNCKTWDSAVENKVLGTDTLGNPYKFDFFFGNTGLVDIFKPEAKDWFWSFYKKHTDAGVGGWWGDLGEPEVHPAGLQHVNGSADEVHNIYGHEWAKMVYDGYAKDFPNERPLILMRSGFVGSQRYGLVPWTGDVNRTWGGLWPQVELSLSMGLQGAAYMSSDLGGFAGTYEDPELYLRWLQFGVFNPVYRTHAQEEVPAEPVFWDVKTKAIAREFIRLRYQMMPYNYTLAYDNHTTGMPLMRPLFFEEDRADLIDYVDAYMWGDAFLVAPVREKGQQSKKLYLPIGHRWFTFDTDQVFDGGQEISLPTNIKHLPVMVKAGSFVPMAEVFQSTEFYNTEKLTLHYFADPSVEEAKGEMYEDDGHSKDAIAKGDFQLLKFEADQVGDALKIALEKTGKGYVGAPAERQTTLIVHQSPEAKKVSVNGEKVKVQKSKEKWAAKGGAFYDEASKQLHLTVAFNDKVDIVIN</sequence>
<feature type="domain" description="DUF5110" evidence="6">
    <location>
        <begin position="676"/>
        <end position="749"/>
    </location>
</feature>
<evidence type="ECO:0000313" key="9">
    <source>
        <dbReference type="Proteomes" id="UP001310022"/>
    </source>
</evidence>
<keyword evidence="3" id="KW-0732">Signal</keyword>
<keyword evidence="9" id="KW-1185">Reference proteome</keyword>
<reference evidence="8 9" key="1">
    <citation type="submission" date="2021-12" db="EMBL/GenBank/DDBJ databases">
        <title>Genome sequencing of bacteria with rrn-lacking chromosome and rrn-plasmid.</title>
        <authorList>
            <person name="Anda M."/>
            <person name="Iwasaki W."/>
        </authorList>
    </citation>
    <scope>NUCLEOTIDE SEQUENCE [LARGE SCALE GENOMIC DNA]</scope>
    <source>
        <strain evidence="8 9">NBRC 15940</strain>
    </source>
</reference>
<keyword evidence="2" id="KW-0378">Hydrolase</keyword>
<dbReference type="Pfam" id="PF01055">
    <property type="entry name" value="Glyco_hydro_31_2nd"/>
    <property type="match status" value="1"/>
</dbReference>
<dbReference type="InterPro" id="IPR017853">
    <property type="entry name" value="GH"/>
</dbReference>
<dbReference type="CDD" id="cd14752">
    <property type="entry name" value="GH31_N"/>
    <property type="match status" value="1"/>
</dbReference>
<name>A0AAN4VWZ2_9BACT</name>
<dbReference type="InterPro" id="IPR011013">
    <property type="entry name" value="Gal_mutarotase_sf_dom"/>
</dbReference>
<dbReference type="Pfam" id="PF13802">
    <property type="entry name" value="Gal_mutarotas_2"/>
    <property type="match status" value="1"/>
</dbReference>
<feature type="signal peptide" evidence="3">
    <location>
        <begin position="1"/>
        <end position="21"/>
    </location>
</feature>
<dbReference type="GO" id="GO:0005975">
    <property type="term" value="P:carbohydrate metabolic process"/>
    <property type="evidence" value="ECO:0007669"/>
    <property type="project" value="InterPro"/>
</dbReference>
<feature type="chain" id="PRO_5042841345" evidence="3">
    <location>
        <begin position="22"/>
        <end position="802"/>
    </location>
</feature>
<dbReference type="Proteomes" id="UP001310022">
    <property type="component" value="Unassembled WGS sequence"/>
</dbReference>
<gene>
    <name evidence="8" type="ORF">PEDI_15190</name>
</gene>
<dbReference type="Gene3D" id="3.20.20.80">
    <property type="entry name" value="Glycosidases"/>
    <property type="match status" value="1"/>
</dbReference>
<dbReference type="GO" id="GO:0030246">
    <property type="term" value="F:carbohydrate binding"/>
    <property type="evidence" value="ECO:0007669"/>
    <property type="project" value="InterPro"/>
</dbReference>
<dbReference type="Gene3D" id="2.60.40.1180">
    <property type="entry name" value="Golgi alpha-mannosidase II"/>
    <property type="match status" value="2"/>
</dbReference>
<dbReference type="SUPFAM" id="SSF51011">
    <property type="entry name" value="Glycosyl hydrolase domain"/>
    <property type="match status" value="1"/>
</dbReference>
<evidence type="ECO:0000256" key="2">
    <source>
        <dbReference type="RuleBase" id="RU361185"/>
    </source>
</evidence>
<evidence type="ECO:0000259" key="5">
    <source>
        <dbReference type="Pfam" id="PF13802"/>
    </source>
</evidence>
<dbReference type="InterPro" id="IPR048395">
    <property type="entry name" value="Glyco_hydro_31_C"/>
</dbReference>
<dbReference type="SUPFAM" id="SSF74650">
    <property type="entry name" value="Galactose mutarotase-like"/>
    <property type="match status" value="1"/>
</dbReference>
<dbReference type="PANTHER" id="PTHR43863">
    <property type="entry name" value="HYDROLASE, PUTATIVE (AFU_ORTHOLOGUE AFUA_1G03140)-RELATED"/>
    <property type="match status" value="1"/>
</dbReference>
<dbReference type="Pfam" id="PF21365">
    <property type="entry name" value="Glyco_hydro_31_3rd"/>
    <property type="match status" value="1"/>
</dbReference>
<evidence type="ECO:0000256" key="3">
    <source>
        <dbReference type="SAM" id="SignalP"/>
    </source>
</evidence>
<evidence type="ECO:0000259" key="4">
    <source>
        <dbReference type="Pfam" id="PF01055"/>
    </source>
</evidence>
<proteinExistence type="inferred from homology"/>
<dbReference type="InterPro" id="IPR033403">
    <property type="entry name" value="DUF5110"/>
</dbReference>
<protein>
    <submittedName>
        <fullName evidence="8">Alpha-glucosidase</fullName>
    </submittedName>
</protein>
<comment type="similarity">
    <text evidence="1 2">Belongs to the glycosyl hydrolase 31 family.</text>
</comment>
<keyword evidence="2" id="KW-0326">Glycosidase</keyword>
<dbReference type="SUPFAM" id="SSF51445">
    <property type="entry name" value="(Trans)glycosidases"/>
    <property type="match status" value="1"/>
</dbReference>
<dbReference type="RefSeq" id="WP_338236606.1">
    <property type="nucleotide sequence ID" value="NZ_BQKE01000001.1"/>
</dbReference>
<feature type="domain" description="Glycoside hydrolase family 31 N-terminal" evidence="5">
    <location>
        <begin position="44"/>
        <end position="203"/>
    </location>
</feature>
<evidence type="ECO:0000313" key="8">
    <source>
        <dbReference type="EMBL" id="GJM60967.1"/>
    </source>
</evidence>
<feature type="domain" description="Glycosyl hydrolase family 31 C-terminal" evidence="7">
    <location>
        <begin position="573"/>
        <end position="657"/>
    </location>
</feature>
<accession>A0AAN4VWZ2</accession>
<evidence type="ECO:0000259" key="7">
    <source>
        <dbReference type="Pfam" id="PF21365"/>
    </source>
</evidence>
<dbReference type="InterPro" id="IPR000322">
    <property type="entry name" value="Glyco_hydro_31_TIM"/>
</dbReference>
<evidence type="ECO:0000259" key="6">
    <source>
        <dbReference type="Pfam" id="PF17137"/>
    </source>
</evidence>
<comment type="caution">
    <text evidence="8">The sequence shown here is derived from an EMBL/GenBank/DDBJ whole genome shotgun (WGS) entry which is preliminary data.</text>
</comment>
<dbReference type="Gene3D" id="2.60.40.1760">
    <property type="entry name" value="glycosyl hydrolase (family 31)"/>
    <property type="match status" value="1"/>
</dbReference>
<evidence type="ECO:0000256" key="1">
    <source>
        <dbReference type="ARBA" id="ARBA00007806"/>
    </source>
</evidence>
<dbReference type="GO" id="GO:0004553">
    <property type="term" value="F:hydrolase activity, hydrolyzing O-glycosyl compounds"/>
    <property type="evidence" value="ECO:0007669"/>
    <property type="project" value="InterPro"/>
</dbReference>
<dbReference type="InterPro" id="IPR025887">
    <property type="entry name" value="Glyco_hydro_31_N_dom"/>
</dbReference>
<dbReference type="InterPro" id="IPR051816">
    <property type="entry name" value="Glycosyl_Hydrolase_31"/>
</dbReference>
<dbReference type="Pfam" id="PF17137">
    <property type="entry name" value="DUF5110"/>
    <property type="match status" value="1"/>
</dbReference>